<proteinExistence type="inferred from homology"/>
<keyword evidence="3" id="KW-0472">Membrane</keyword>
<feature type="transmembrane region" description="Helical" evidence="3">
    <location>
        <begin position="140"/>
        <end position="157"/>
    </location>
</feature>
<evidence type="ECO:0000256" key="2">
    <source>
        <dbReference type="ARBA" id="ARBA00007400"/>
    </source>
</evidence>
<sequence length="383" mass="43975">MNPNHIGSSSPQKEGRLYFIDNLRAALTILVVLHHLVYFSIYNDVLTQGSIEVFIGLLFLAFNQTFFMGTFFLISGYFVPSSFERRGATRFIKDRCIRFLFPFIFYVLILSQVQHIEVYILGQEPFTWQTYFSHLTYGPMWYVELLFVFICLYAVWIKFMSKNKLSVVRQSTPPTYTMLTFFVMILAVSYFIIRLWIPALGLPGGAPEVQSFVGLFTASGYDLPQYVGLFIMGIIAYQRNWFRNTSDSMGRAGFGIAIGASILLLPLAFIFGLDRLQFSGGWSWTSLVFSLWEALFCVGINLGLIIFFRKRIFYQGKGWSFLSTHSFVIYIIHIPIIAIVISGLKVIQFPPSFMFLATVLITIPLCFMLGYIIRQIPFVSRIL</sequence>
<dbReference type="OrthoDB" id="5446016at2"/>
<accession>A0A317KTF3</accession>
<feature type="transmembrane region" description="Helical" evidence="3">
    <location>
        <begin position="99"/>
        <end position="120"/>
    </location>
</feature>
<feature type="transmembrane region" description="Helical" evidence="3">
    <location>
        <begin position="53"/>
        <end position="79"/>
    </location>
</feature>
<keyword evidence="5" id="KW-0012">Acyltransferase</keyword>
<feature type="transmembrane region" description="Helical" evidence="3">
    <location>
        <begin position="223"/>
        <end position="242"/>
    </location>
</feature>
<dbReference type="EMBL" id="QGTD01000021">
    <property type="protein sequence ID" value="PWU66757.1"/>
    <property type="molecule type" value="Genomic_DNA"/>
</dbReference>
<protein>
    <submittedName>
        <fullName evidence="5">Acyltransferase</fullName>
    </submittedName>
</protein>
<keyword evidence="6" id="KW-1185">Reference proteome</keyword>
<dbReference type="AlphaFoldDB" id="A0A317KTF3"/>
<feature type="transmembrane region" description="Helical" evidence="3">
    <location>
        <begin position="178"/>
        <end position="197"/>
    </location>
</feature>
<evidence type="ECO:0000313" key="6">
    <source>
        <dbReference type="Proteomes" id="UP000245624"/>
    </source>
</evidence>
<dbReference type="InterPro" id="IPR050623">
    <property type="entry name" value="Glucan_succinyl_AcylTrfase"/>
</dbReference>
<comment type="caution">
    <text evidence="5">The sequence shown here is derived from an EMBL/GenBank/DDBJ whole genome shotgun (WGS) entry which is preliminary data.</text>
</comment>
<dbReference type="PANTHER" id="PTHR36927:SF4">
    <property type="entry name" value="BLR5718 PROTEIN"/>
    <property type="match status" value="1"/>
</dbReference>
<dbReference type="Pfam" id="PF01757">
    <property type="entry name" value="Acyl_transf_3"/>
    <property type="match status" value="1"/>
</dbReference>
<dbReference type="Proteomes" id="UP000245624">
    <property type="component" value="Unassembled WGS sequence"/>
</dbReference>
<evidence type="ECO:0000313" key="5">
    <source>
        <dbReference type="EMBL" id="PWU66757.1"/>
    </source>
</evidence>
<feature type="domain" description="Acyltransferase 3" evidence="4">
    <location>
        <begin position="18"/>
        <end position="369"/>
    </location>
</feature>
<evidence type="ECO:0000256" key="1">
    <source>
        <dbReference type="ARBA" id="ARBA00004370"/>
    </source>
</evidence>
<feature type="transmembrane region" description="Helical" evidence="3">
    <location>
        <begin position="254"/>
        <end position="272"/>
    </location>
</feature>
<feature type="transmembrane region" description="Helical" evidence="3">
    <location>
        <begin position="23"/>
        <end position="41"/>
    </location>
</feature>
<dbReference type="GO" id="GO:0016747">
    <property type="term" value="F:acyltransferase activity, transferring groups other than amino-acyl groups"/>
    <property type="evidence" value="ECO:0007669"/>
    <property type="project" value="InterPro"/>
</dbReference>
<evidence type="ECO:0000259" key="4">
    <source>
        <dbReference type="Pfam" id="PF01757"/>
    </source>
</evidence>
<dbReference type="PANTHER" id="PTHR36927">
    <property type="entry name" value="BLR4337 PROTEIN"/>
    <property type="match status" value="1"/>
</dbReference>
<feature type="transmembrane region" description="Helical" evidence="3">
    <location>
        <begin position="284"/>
        <end position="307"/>
    </location>
</feature>
<organism evidence="5 6">
    <name type="scientific">Gracilibacillus dipsosauri</name>
    <dbReference type="NCBI Taxonomy" id="178340"/>
    <lineage>
        <taxon>Bacteria</taxon>
        <taxon>Bacillati</taxon>
        <taxon>Bacillota</taxon>
        <taxon>Bacilli</taxon>
        <taxon>Bacillales</taxon>
        <taxon>Bacillaceae</taxon>
        <taxon>Gracilibacillus</taxon>
    </lineage>
</organism>
<gene>
    <name evidence="5" type="ORF">DLJ74_19855</name>
</gene>
<keyword evidence="5" id="KW-0808">Transferase</keyword>
<name>A0A317KTF3_9BACI</name>
<feature type="transmembrane region" description="Helical" evidence="3">
    <location>
        <begin position="353"/>
        <end position="373"/>
    </location>
</feature>
<evidence type="ECO:0000256" key="3">
    <source>
        <dbReference type="SAM" id="Phobius"/>
    </source>
</evidence>
<comment type="subcellular location">
    <subcellularLocation>
        <location evidence="1">Membrane</location>
    </subcellularLocation>
</comment>
<keyword evidence="3" id="KW-0812">Transmembrane</keyword>
<dbReference type="InterPro" id="IPR002656">
    <property type="entry name" value="Acyl_transf_3_dom"/>
</dbReference>
<comment type="similarity">
    <text evidence="2">Belongs to the acyltransferase 3 family.</text>
</comment>
<keyword evidence="3" id="KW-1133">Transmembrane helix</keyword>
<reference evidence="5 6" key="1">
    <citation type="submission" date="2018-05" db="EMBL/GenBank/DDBJ databases">
        <title>Genomic analysis of Gracilibacillus dipsosauri DD1 reveals novel features of a salt-tolerant amylase.</title>
        <authorList>
            <person name="Deutch C.E."/>
            <person name="Yang S."/>
        </authorList>
    </citation>
    <scope>NUCLEOTIDE SEQUENCE [LARGE SCALE GENOMIC DNA]</scope>
    <source>
        <strain evidence="5 6">DD1</strain>
    </source>
</reference>
<feature type="transmembrane region" description="Helical" evidence="3">
    <location>
        <begin position="327"/>
        <end position="347"/>
    </location>
</feature>